<keyword evidence="1 4" id="KW-0597">Phosphoprotein</keyword>
<comment type="caution">
    <text evidence="8">The sequence shown here is derived from an EMBL/GenBank/DDBJ whole genome shotgun (WGS) entry which is preliminary data.</text>
</comment>
<dbReference type="GO" id="GO:0032993">
    <property type="term" value="C:protein-DNA complex"/>
    <property type="evidence" value="ECO:0007669"/>
    <property type="project" value="TreeGrafter"/>
</dbReference>
<dbReference type="SMART" id="SM00448">
    <property type="entry name" value="REC"/>
    <property type="match status" value="1"/>
</dbReference>
<keyword evidence="2" id="KW-0902">Two-component regulatory system</keyword>
<dbReference type="Pfam" id="PF00072">
    <property type="entry name" value="Response_reg"/>
    <property type="match status" value="1"/>
</dbReference>
<gene>
    <name evidence="8" type="ORF">A2J07_06170</name>
</gene>
<dbReference type="PROSITE" id="PS50110">
    <property type="entry name" value="RESPONSE_REGULATORY"/>
    <property type="match status" value="1"/>
</dbReference>
<protein>
    <submittedName>
        <fullName evidence="8">DNA-binding response regulator</fullName>
    </submittedName>
</protein>
<feature type="modified residue" description="4-aspartylphosphate" evidence="4">
    <location>
        <position position="51"/>
    </location>
</feature>
<accession>A0A162IPS2</accession>
<dbReference type="InterPro" id="IPR036388">
    <property type="entry name" value="WH-like_DNA-bd_sf"/>
</dbReference>
<feature type="domain" description="Response regulatory" evidence="6">
    <location>
        <begin position="2"/>
        <end position="119"/>
    </location>
</feature>
<name>A0A162IPS2_9FUSO</name>
<dbReference type="Pfam" id="PF00486">
    <property type="entry name" value="Trans_reg_C"/>
    <property type="match status" value="1"/>
</dbReference>
<dbReference type="AlphaFoldDB" id="A0A162IPS2"/>
<dbReference type="EMBL" id="LVEA01000042">
    <property type="protein sequence ID" value="KYL03637.1"/>
    <property type="molecule type" value="Genomic_DNA"/>
</dbReference>
<dbReference type="Proteomes" id="UP000075816">
    <property type="component" value="Unassembled WGS sequence"/>
</dbReference>
<feature type="DNA-binding region" description="OmpR/PhoB-type" evidence="5">
    <location>
        <begin position="127"/>
        <end position="223"/>
    </location>
</feature>
<feature type="domain" description="OmpR/PhoB-type" evidence="7">
    <location>
        <begin position="127"/>
        <end position="223"/>
    </location>
</feature>
<proteinExistence type="predicted"/>
<evidence type="ECO:0000259" key="7">
    <source>
        <dbReference type="PROSITE" id="PS51755"/>
    </source>
</evidence>
<reference evidence="8 9" key="1">
    <citation type="submission" date="2016-03" db="EMBL/GenBank/DDBJ databases">
        <title>Comparative genomics of human isolates of Fusobacterium necrophorum.</title>
        <authorList>
            <person name="Jensen A."/>
            <person name="Bank S."/>
            <person name="Andersen P.S."/>
            <person name="Kristensen L.H."/>
            <person name="Prag J."/>
        </authorList>
    </citation>
    <scope>NUCLEOTIDE SEQUENCE [LARGE SCALE GENOMIC DNA]</scope>
    <source>
        <strain evidence="8 9">LS_1264</strain>
    </source>
</reference>
<dbReference type="InterPro" id="IPR039420">
    <property type="entry name" value="WalR-like"/>
</dbReference>
<keyword evidence="3 5" id="KW-0238">DNA-binding</keyword>
<dbReference type="CDD" id="cd00383">
    <property type="entry name" value="trans_reg_C"/>
    <property type="match status" value="1"/>
</dbReference>
<dbReference type="SMART" id="SM00862">
    <property type="entry name" value="Trans_reg_C"/>
    <property type="match status" value="1"/>
</dbReference>
<dbReference type="PANTHER" id="PTHR48111:SF40">
    <property type="entry name" value="PHOSPHATE REGULON TRANSCRIPTIONAL REGULATORY PROTEIN PHOB"/>
    <property type="match status" value="1"/>
</dbReference>
<dbReference type="GO" id="GO:0006355">
    <property type="term" value="P:regulation of DNA-templated transcription"/>
    <property type="evidence" value="ECO:0007669"/>
    <property type="project" value="InterPro"/>
</dbReference>
<dbReference type="PANTHER" id="PTHR48111">
    <property type="entry name" value="REGULATOR OF RPOS"/>
    <property type="match status" value="1"/>
</dbReference>
<dbReference type="GO" id="GO:0000976">
    <property type="term" value="F:transcription cis-regulatory region binding"/>
    <property type="evidence" value="ECO:0007669"/>
    <property type="project" value="TreeGrafter"/>
</dbReference>
<dbReference type="CDD" id="cd17574">
    <property type="entry name" value="REC_OmpR"/>
    <property type="match status" value="1"/>
</dbReference>
<dbReference type="InterPro" id="IPR001789">
    <property type="entry name" value="Sig_transdc_resp-reg_receiver"/>
</dbReference>
<evidence type="ECO:0000313" key="8">
    <source>
        <dbReference type="EMBL" id="KYL03637.1"/>
    </source>
</evidence>
<dbReference type="GO" id="GO:0000156">
    <property type="term" value="F:phosphorelay response regulator activity"/>
    <property type="evidence" value="ECO:0007669"/>
    <property type="project" value="TreeGrafter"/>
</dbReference>
<dbReference type="GO" id="GO:0005829">
    <property type="term" value="C:cytosol"/>
    <property type="evidence" value="ECO:0007669"/>
    <property type="project" value="TreeGrafter"/>
</dbReference>
<dbReference type="PROSITE" id="PS51755">
    <property type="entry name" value="OMPR_PHOB"/>
    <property type="match status" value="1"/>
</dbReference>
<dbReference type="eggNOG" id="COG0745">
    <property type="taxonomic scope" value="Bacteria"/>
</dbReference>
<evidence type="ECO:0000313" key="9">
    <source>
        <dbReference type="Proteomes" id="UP000075816"/>
    </source>
</evidence>
<evidence type="ECO:0000256" key="1">
    <source>
        <dbReference type="ARBA" id="ARBA00022553"/>
    </source>
</evidence>
<evidence type="ECO:0000256" key="5">
    <source>
        <dbReference type="PROSITE-ProRule" id="PRU01091"/>
    </source>
</evidence>
<evidence type="ECO:0000256" key="4">
    <source>
        <dbReference type="PROSITE-ProRule" id="PRU00169"/>
    </source>
</evidence>
<sequence length="226" mass="26044">MKVLIVEDDLEIQNLIAYFFKKEGYEVEKASNGLEALKQLKKKSFDFLILDWMLPSLDGSQITKIIREMPEEYGSPFVIMVTAKTETEDVLEGFTFGADEYVKKPFDPRELLARAKKLLQNKIPHSKNSFHFQSLILDDRKHLVTWEGSEVDLSKKEYDLLLTLLINQGLVITREKILDEVWGSTYYIGDRTVDVYISKLREKLPGISTSIKTVKGVGYKLEEKKS</sequence>
<dbReference type="InterPro" id="IPR011006">
    <property type="entry name" value="CheY-like_superfamily"/>
</dbReference>
<evidence type="ECO:0000256" key="2">
    <source>
        <dbReference type="ARBA" id="ARBA00023012"/>
    </source>
</evidence>
<dbReference type="Gene3D" id="3.40.50.2300">
    <property type="match status" value="1"/>
</dbReference>
<dbReference type="KEGG" id="fnf:BSQ88_01280"/>
<evidence type="ECO:0000259" key="6">
    <source>
        <dbReference type="PROSITE" id="PS50110"/>
    </source>
</evidence>
<dbReference type="Gene3D" id="1.10.10.10">
    <property type="entry name" value="Winged helix-like DNA-binding domain superfamily/Winged helix DNA-binding domain"/>
    <property type="match status" value="1"/>
</dbReference>
<organism evidence="8 9">
    <name type="scientific">Fusobacterium necrophorum subsp. funduliforme</name>
    <dbReference type="NCBI Taxonomy" id="143387"/>
    <lineage>
        <taxon>Bacteria</taxon>
        <taxon>Fusobacteriati</taxon>
        <taxon>Fusobacteriota</taxon>
        <taxon>Fusobacteriia</taxon>
        <taxon>Fusobacteriales</taxon>
        <taxon>Fusobacteriaceae</taxon>
        <taxon>Fusobacterium</taxon>
    </lineage>
</organism>
<dbReference type="InterPro" id="IPR001867">
    <property type="entry name" value="OmpR/PhoB-type_DNA-bd"/>
</dbReference>
<evidence type="ECO:0000256" key="3">
    <source>
        <dbReference type="ARBA" id="ARBA00023125"/>
    </source>
</evidence>
<dbReference type="SUPFAM" id="SSF52172">
    <property type="entry name" value="CheY-like"/>
    <property type="match status" value="1"/>
</dbReference>
<dbReference type="RefSeq" id="WP_005957905.1">
    <property type="nucleotide sequence ID" value="NZ_CAXOUJ010000023.1"/>
</dbReference>